<dbReference type="EMBL" id="JBHTNH010000010">
    <property type="protein sequence ID" value="MFD1361326.1"/>
    <property type="molecule type" value="Genomic_DNA"/>
</dbReference>
<reference evidence="2" key="1">
    <citation type="journal article" date="2019" name="Int. J. Syst. Evol. Microbiol.">
        <title>The Global Catalogue of Microorganisms (GCM) 10K type strain sequencing project: providing services to taxonomists for standard genome sequencing and annotation.</title>
        <authorList>
            <consortium name="The Broad Institute Genomics Platform"/>
            <consortium name="The Broad Institute Genome Sequencing Center for Infectious Disease"/>
            <person name="Wu L."/>
            <person name="Ma J."/>
        </authorList>
    </citation>
    <scope>NUCLEOTIDE SEQUENCE [LARGE SCALE GENOMIC DNA]</scope>
    <source>
        <strain evidence="2">CCUG 54822</strain>
    </source>
</reference>
<keyword evidence="2" id="KW-1185">Reference proteome</keyword>
<dbReference type="Proteomes" id="UP001597178">
    <property type="component" value="Unassembled WGS sequence"/>
</dbReference>
<dbReference type="RefSeq" id="WP_382398799.1">
    <property type="nucleotide sequence ID" value="NZ_JBHTNH010000010.1"/>
</dbReference>
<comment type="caution">
    <text evidence="1">The sequence shown here is derived from an EMBL/GenBank/DDBJ whole genome shotgun (WGS) entry which is preliminary data.</text>
</comment>
<evidence type="ECO:0000313" key="1">
    <source>
        <dbReference type="EMBL" id="MFD1361326.1"/>
    </source>
</evidence>
<name>A0ABW3ZSG5_9BACI</name>
<organism evidence="1 2">
    <name type="scientific">Lentibacillus salinarum</name>
    <dbReference type="NCBI Taxonomy" id="446820"/>
    <lineage>
        <taxon>Bacteria</taxon>
        <taxon>Bacillati</taxon>
        <taxon>Bacillota</taxon>
        <taxon>Bacilli</taxon>
        <taxon>Bacillales</taxon>
        <taxon>Bacillaceae</taxon>
        <taxon>Lentibacillus</taxon>
    </lineage>
</organism>
<protein>
    <submittedName>
        <fullName evidence="1">Uncharacterized protein</fullName>
    </submittedName>
</protein>
<accession>A0ABW3ZSG5</accession>
<sequence length="76" mass="8469">SLNYHPPALCLDVIRNVLTGNVKIGSKFRLYLMDSASEYGIIELRQKYDFIGGTGTYCISGLKNLNIILMNNGRSN</sequence>
<proteinExistence type="predicted"/>
<gene>
    <name evidence="1" type="ORF">ACFQ4A_06545</name>
</gene>
<evidence type="ECO:0000313" key="2">
    <source>
        <dbReference type="Proteomes" id="UP001597178"/>
    </source>
</evidence>
<feature type="non-terminal residue" evidence="1">
    <location>
        <position position="1"/>
    </location>
</feature>